<reference evidence="1 2" key="1">
    <citation type="submission" date="2024-09" db="EMBL/GenBank/DDBJ databases">
        <title>Chromosome-scale assembly of Riccia sorocarpa.</title>
        <authorList>
            <person name="Paukszto L."/>
        </authorList>
    </citation>
    <scope>NUCLEOTIDE SEQUENCE [LARGE SCALE GENOMIC DNA]</scope>
    <source>
        <strain evidence="1">LP-2024</strain>
        <tissue evidence="1">Aerial parts of the thallus</tissue>
    </source>
</reference>
<accession>A0ABD3GH87</accession>
<evidence type="ECO:0000313" key="2">
    <source>
        <dbReference type="Proteomes" id="UP001633002"/>
    </source>
</evidence>
<evidence type="ECO:0000313" key="1">
    <source>
        <dbReference type="EMBL" id="KAL3677450.1"/>
    </source>
</evidence>
<dbReference type="AlphaFoldDB" id="A0ABD3GH87"/>
<dbReference type="SUPFAM" id="SSF53067">
    <property type="entry name" value="Actin-like ATPase domain"/>
    <property type="match status" value="1"/>
</dbReference>
<sequence>MSTFTPSNWNGPICGKRRKSNLRTPIVPGSLAAGKIEVDTQDGKFTMEEAAPKIVIGLDFGTTYSGFAYALASDIESVQEFCDWPGQAASGGKPYCKTETSLRYILDEITENEFHLQDWGCYATINHRQASEQYLVVHEKMDSSGPKVREVAPPTGRLCGGSYINDGFHTYLSERVSCYETFRRDFPATVMRMQRQIEEQKYSYDGEDESFAINLDVPAKLATAWENSDKANGTWHEDGKYDELIISEKDVRKVFDAVVNPILEVIRAQIAAVPDVEAIMVVGGFSSSPYLMKRIRDEFSPVVKHILNPPDPGSAVSRGAVAFGGLSGDLLLSRKCRKTYGISIARPFQIGDPADFLSREDGQFMCLNVFWIFIRKGEDVPVDRQTKYTFEIPRGLTTPEFEIYATDAVEPKFVTDAEVQRVGVWSYRLPRGAQRMRDAPKVEVAMFFGRTTIEVMLVPVNFRGKAQQMTCEVKFEADLY</sequence>
<proteinExistence type="predicted"/>
<dbReference type="CDD" id="cd10170">
    <property type="entry name" value="ASKHA_NBD_HSP70"/>
    <property type="match status" value="1"/>
</dbReference>
<dbReference type="PANTHER" id="PTHR14187:SF5">
    <property type="entry name" value="HEAT SHOCK 70 KDA PROTEIN 12A"/>
    <property type="match status" value="1"/>
</dbReference>
<keyword evidence="2" id="KW-1185">Reference proteome</keyword>
<dbReference type="PANTHER" id="PTHR14187">
    <property type="entry name" value="ALPHA KINASE/ELONGATION FACTOR 2 KINASE"/>
    <property type="match status" value="1"/>
</dbReference>
<dbReference type="Gene3D" id="3.30.420.40">
    <property type="match status" value="1"/>
</dbReference>
<gene>
    <name evidence="1" type="ORF">R1sor_027398</name>
</gene>
<name>A0ABD3GH87_9MARC</name>
<dbReference type="EMBL" id="JBJQOH010000008">
    <property type="protein sequence ID" value="KAL3677450.1"/>
    <property type="molecule type" value="Genomic_DNA"/>
</dbReference>
<protein>
    <submittedName>
        <fullName evidence="1">Uncharacterized protein</fullName>
    </submittedName>
</protein>
<dbReference type="Proteomes" id="UP001633002">
    <property type="component" value="Unassembled WGS sequence"/>
</dbReference>
<dbReference type="InterPro" id="IPR043129">
    <property type="entry name" value="ATPase_NBD"/>
</dbReference>
<organism evidence="1 2">
    <name type="scientific">Riccia sorocarpa</name>
    <dbReference type="NCBI Taxonomy" id="122646"/>
    <lineage>
        <taxon>Eukaryota</taxon>
        <taxon>Viridiplantae</taxon>
        <taxon>Streptophyta</taxon>
        <taxon>Embryophyta</taxon>
        <taxon>Marchantiophyta</taxon>
        <taxon>Marchantiopsida</taxon>
        <taxon>Marchantiidae</taxon>
        <taxon>Marchantiales</taxon>
        <taxon>Ricciaceae</taxon>
        <taxon>Riccia</taxon>
    </lineage>
</organism>
<comment type="caution">
    <text evidence="1">The sequence shown here is derived from an EMBL/GenBank/DDBJ whole genome shotgun (WGS) entry which is preliminary data.</text>
</comment>